<organism evidence="2 3">
    <name type="scientific">Clostridium perfringens</name>
    <dbReference type="NCBI Taxonomy" id="1502"/>
    <lineage>
        <taxon>Bacteria</taxon>
        <taxon>Bacillati</taxon>
        <taxon>Bacillota</taxon>
        <taxon>Clostridia</taxon>
        <taxon>Eubacteriales</taxon>
        <taxon>Clostridiaceae</taxon>
        <taxon>Clostridium</taxon>
    </lineage>
</organism>
<evidence type="ECO:0008006" key="4">
    <source>
        <dbReference type="Google" id="ProtNLM"/>
    </source>
</evidence>
<dbReference type="PROSITE" id="PS51257">
    <property type="entry name" value="PROKAR_LIPOPROTEIN"/>
    <property type="match status" value="1"/>
</dbReference>
<dbReference type="Proteomes" id="UP000249986">
    <property type="component" value="Unassembled WGS sequence"/>
</dbReference>
<keyword evidence="1" id="KW-0732">Signal</keyword>
<dbReference type="AlphaFoldDB" id="A0A2X3AGK7"/>
<evidence type="ECO:0000313" key="3">
    <source>
        <dbReference type="Proteomes" id="UP000249986"/>
    </source>
</evidence>
<feature type="chain" id="PRO_5030061507" description="Lipoprotein" evidence="1">
    <location>
        <begin position="28"/>
        <end position="276"/>
    </location>
</feature>
<reference evidence="2 3" key="1">
    <citation type="submission" date="2018-06" db="EMBL/GenBank/DDBJ databases">
        <authorList>
            <consortium name="Pathogen Informatics"/>
            <person name="Doyle S."/>
        </authorList>
    </citation>
    <scope>NUCLEOTIDE SEQUENCE [LARGE SCALE GENOMIC DNA]</scope>
    <source>
        <strain evidence="2 3">NCTC10719</strain>
    </source>
</reference>
<sequence>MFKKFKILKIIITAFMFSLLLISCSNQDTVTVNLPFNTDYNKANVNVEYTKYLPNFLITKYYVKYPENISIDNNNLVYLSTSPNKYDGFGLGTFTVLSKKISSNKLEVIDRFILPENVPSNSINIQYSISQNTLPTKTFNLNTPLSLNNDNYVSLNKKIKIDNIDINLVSLYYFEYGCILDFYTENINNLNSYNIDKTFEIKLTSPNFTNNYDIKSLFALKNDYLKNLSRNKNFNPKSKYTEFLSCNVNYDINTIKQFNLYLVNKQTGTEYLIYSN</sequence>
<dbReference type="RefSeq" id="WP_003453050.1">
    <property type="nucleotide sequence ID" value="NZ_CATNYD010000001.1"/>
</dbReference>
<feature type="signal peptide" evidence="1">
    <location>
        <begin position="1"/>
        <end position="27"/>
    </location>
</feature>
<proteinExistence type="predicted"/>
<accession>A0A2X3AGK7</accession>
<evidence type="ECO:0000313" key="2">
    <source>
        <dbReference type="EMBL" id="SQB61699.1"/>
    </source>
</evidence>
<evidence type="ECO:0000256" key="1">
    <source>
        <dbReference type="SAM" id="SignalP"/>
    </source>
</evidence>
<protein>
    <recommendedName>
        <fullName evidence="4">Lipoprotein</fullName>
    </recommendedName>
</protein>
<gene>
    <name evidence="2" type="ORF">NCTC10719_03385</name>
</gene>
<name>A0A2X3AGK7_CLOPF</name>
<dbReference type="EMBL" id="UAWG01000024">
    <property type="protein sequence ID" value="SQB61699.1"/>
    <property type="molecule type" value="Genomic_DNA"/>
</dbReference>